<dbReference type="EMBL" id="KN414930">
    <property type="protein sequence ID" value="KHG20125.1"/>
    <property type="molecule type" value="Genomic_DNA"/>
</dbReference>
<feature type="transmembrane region" description="Helical" evidence="1">
    <location>
        <begin position="44"/>
        <end position="63"/>
    </location>
</feature>
<organism evidence="2 3">
    <name type="scientific">Gossypium arboreum</name>
    <name type="common">Tree cotton</name>
    <name type="synonym">Gossypium nanking</name>
    <dbReference type="NCBI Taxonomy" id="29729"/>
    <lineage>
        <taxon>Eukaryota</taxon>
        <taxon>Viridiplantae</taxon>
        <taxon>Streptophyta</taxon>
        <taxon>Embryophyta</taxon>
        <taxon>Tracheophyta</taxon>
        <taxon>Spermatophyta</taxon>
        <taxon>Magnoliopsida</taxon>
        <taxon>eudicotyledons</taxon>
        <taxon>Gunneridae</taxon>
        <taxon>Pentapetalae</taxon>
        <taxon>rosids</taxon>
        <taxon>malvids</taxon>
        <taxon>Malvales</taxon>
        <taxon>Malvaceae</taxon>
        <taxon>Malvoideae</taxon>
        <taxon>Gossypium</taxon>
    </lineage>
</organism>
<keyword evidence="1" id="KW-0812">Transmembrane</keyword>
<proteinExistence type="predicted"/>
<dbReference type="Proteomes" id="UP000032142">
    <property type="component" value="Unassembled WGS sequence"/>
</dbReference>
<dbReference type="AlphaFoldDB" id="A0A0B0P4Z7"/>
<feature type="transmembrane region" description="Helical" evidence="1">
    <location>
        <begin position="12"/>
        <end position="32"/>
    </location>
</feature>
<accession>A0A0B0P4Z7</accession>
<keyword evidence="3" id="KW-1185">Reference proteome</keyword>
<keyword evidence="1" id="KW-1133">Transmembrane helix</keyword>
<keyword evidence="1" id="KW-0472">Membrane</keyword>
<evidence type="ECO:0000313" key="2">
    <source>
        <dbReference type="EMBL" id="KHG20125.1"/>
    </source>
</evidence>
<evidence type="ECO:0000256" key="1">
    <source>
        <dbReference type="SAM" id="Phobius"/>
    </source>
</evidence>
<protein>
    <submittedName>
        <fullName evidence="2">Uncharacterized protein</fullName>
    </submittedName>
</protein>
<evidence type="ECO:0000313" key="3">
    <source>
        <dbReference type="Proteomes" id="UP000032142"/>
    </source>
</evidence>
<sequence>MFEIFIRSRSCLVVNFVVSSLKILQMMVLGCVLKPLQKGFVKCLNVIGISNLFTLFAQQLIFFSL</sequence>
<gene>
    <name evidence="2" type="ORF">F383_24917</name>
</gene>
<name>A0A0B0P4Z7_GOSAR</name>
<reference evidence="3" key="1">
    <citation type="submission" date="2014-09" db="EMBL/GenBank/DDBJ databases">
        <authorList>
            <person name="Mudge J."/>
            <person name="Ramaraj T."/>
            <person name="Lindquist I.E."/>
            <person name="Bharti A.K."/>
            <person name="Sundararajan A."/>
            <person name="Cameron C.T."/>
            <person name="Woodward J.E."/>
            <person name="May G.D."/>
            <person name="Brubaker C."/>
            <person name="Broadhvest J."/>
            <person name="Wilkins T.A."/>
        </authorList>
    </citation>
    <scope>NUCLEOTIDE SEQUENCE</scope>
    <source>
        <strain evidence="3">cv. AKA8401</strain>
    </source>
</reference>